<feature type="transmembrane region" description="Helical" evidence="6">
    <location>
        <begin position="189"/>
        <end position="207"/>
    </location>
</feature>
<comment type="caution">
    <text evidence="7">The sequence shown here is derived from an EMBL/GenBank/DDBJ whole genome shotgun (WGS) entry which is preliminary data.</text>
</comment>
<dbReference type="EMBL" id="QPMM01000019">
    <property type="protein sequence ID" value="RFS18825.1"/>
    <property type="molecule type" value="Genomic_DNA"/>
</dbReference>
<dbReference type="GO" id="GO:0015171">
    <property type="term" value="F:amino acid transmembrane transporter activity"/>
    <property type="evidence" value="ECO:0007669"/>
    <property type="project" value="TreeGrafter"/>
</dbReference>
<dbReference type="AlphaFoldDB" id="A0A3E1Y2B5"/>
<dbReference type="Pfam" id="PF01810">
    <property type="entry name" value="LysE"/>
    <property type="match status" value="1"/>
</dbReference>
<feature type="transmembrane region" description="Helical" evidence="6">
    <location>
        <begin position="71"/>
        <end position="89"/>
    </location>
</feature>
<feature type="transmembrane region" description="Helical" evidence="6">
    <location>
        <begin position="6"/>
        <end position="29"/>
    </location>
</feature>
<keyword evidence="2" id="KW-1003">Cell membrane</keyword>
<dbReference type="PIRSF" id="PIRSF006324">
    <property type="entry name" value="LeuE"/>
    <property type="match status" value="1"/>
</dbReference>
<evidence type="ECO:0000256" key="3">
    <source>
        <dbReference type="ARBA" id="ARBA00022692"/>
    </source>
</evidence>
<feature type="transmembrane region" description="Helical" evidence="6">
    <location>
        <begin position="152"/>
        <end position="177"/>
    </location>
</feature>
<keyword evidence="8" id="KW-1185">Reference proteome</keyword>
<protein>
    <submittedName>
        <fullName evidence="7">LysE family translocator</fullName>
    </submittedName>
</protein>
<dbReference type="InterPro" id="IPR001123">
    <property type="entry name" value="LeuE-type"/>
</dbReference>
<dbReference type="Proteomes" id="UP000260644">
    <property type="component" value="Unassembled WGS sequence"/>
</dbReference>
<accession>A0A3E1Y2B5</accession>
<dbReference type="GO" id="GO:0005886">
    <property type="term" value="C:plasma membrane"/>
    <property type="evidence" value="ECO:0007669"/>
    <property type="project" value="UniProtKB-SubCell"/>
</dbReference>
<evidence type="ECO:0000313" key="7">
    <source>
        <dbReference type="EMBL" id="RFS18825.1"/>
    </source>
</evidence>
<keyword evidence="5 6" id="KW-0472">Membrane</keyword>
<evidence type="ECO:0000256" key="6">
    <source>
        <dbReference type="SAM" id="Phobius"/>
    </source>
</evidence>
<dbReference type="PANTHER" id="PTHR30086:SF20">
    <property type="entry name" value="ARGININE EXPORTER PROTEIN ARGO-RELATED"/>
    <property type="match status" value="1"/>
</dbReference>
<organism evidence="7 8">
    <name type="scientific">Chitinophaga silvatica</name>
    <dbReference type="NCBI Taxonomy" id="2282649"/>
    <lineage>
        <taxon>Bacteria</taxon>
        <taxon>Pseudomonadati</taxon>
        <taxon>Bacteroidota</taxon>
        <taxon>Chitinophagia</taxon>
        <taxon>Chitinophagales</taxon>
        <taxon>Chitinophagaceae</taxon>
        <taxon>Chitinophaga</taxon>
    </lineage>
</organism>
<evidence type="ECO:0000256" key="2">
    <source>
        <dbReference type="ARBA" id="ARBA00022475"/>
    </source>
</evidence>
<dbReference type="OrthoDB" id="9784202at2"/>
<feature type="transmembrane region" description="Helical" evidence="6">
    <location>
        <begin position="41"/>
        <end position="65"/>
    </location>
</feature>
<dbReference type="PANTHER" id="PTHR30086">
    <property type="entry name" value="ARGININE EXPORTER PROTEIN ARGO"/>
    <property type="match status" value="1"/>
</dbReference>
<evidence type="ECO:0000256" key="1">
    <source>
        <dbReference type="ARBA" id="ARBA00004651"/>
    </source>
</evidence>
<reference evidence="7 8" key="1">
    <citation type="submission" date="2018-07" db="EMBL/GenBank/DDBJ databases">
        <title>Chitinophaga K2CV101002-2 sp. nov., isolated from a monsoon evergreen broad-leaved forest soil.</title>
        <authorList>
            <person name="Lv Y."/>
        </authorList>
    </citation>
    <scope>NUCLEOTIDE SEQUENCE [LARGE SCALE GENOMIC DNA]</scope>
    <source>
        <strain evidence="7 8">GDMCC 1.1288</strain>
    </source>
</reference>
<name>A0A3E1Y2B5_9BACT</name>
<evidence type="ECO:0000313" key="8">
    <source>
        <dbReference type="Proteomes" id="UP000260644"/>
    </source>
</evidence>
<keyword evidence="4 6" id="KW-1133">Transmembrane helix</keyword>
<sequence length="212" mass="23417">MLPLQQVLLFAFSALLMVLIPGPNMIYLISRSVTQGKKAGLISLAGVITGFLFHITLVSFGLTAILMAVPYAYTILKTIGSLYLLYLAWQTIKPGSKGVFQTNSNLQPDSTFKLYTVGLFTNLLNPKVAVFYLSLFPQFIHPEYGSVLLQSFFLGCTQIIVSLTVNTLIILFAASVTGWFTANPKWVRIQKWFMASVFGVLAVKMAFDKGKV</sequence>
<dbReference type="RefSeq" id="WP_116978909.1">
    <property type="nucleotide sequence ID" value="NZ_QPMM01000019.1"/>
</dbReference>
<comment type="subcellular location">
    <subcellularLocation>
        <location evidence="1">Cell membrane</location>
        <topology evidence="1">Multi-pass membrane protein</topology>
    </subcellularLocation>
</comment>
<keyword evidence="3 6" id="KW-0812">Transmembrane</keyword>
<gene>
    <name evidence="7" type="ORF">DVR12_26875</name>
</gene>
<evidence type="ECO:0000256" key="4">
    <source>
        <dbReference type="ARBA" id="ARBA00022989"/>
    </source>
</evidence>
<evidence type="ECO:0000256" key="5">
    <source>
        <dbReference type="ARBA" id="ARBA00023136"/>
    </source>
</evidence>
<proteinExistence type="predicted"/>